<feature type="region of interest" description="Disordered" evidence="6">
    <location>
        <begin position="508"/>
        <end position="532"/>
    </location>
</feature>
<dbReference type="KEGG" id="xla:108709930"/>
<dbReference type="CTD" id="108709930"/>
<evidence type="ECO:0000256" key="2">
    <source>
        <dbReference type="ARBA" id="ARBA00009468"/>
    </source>
</evidence>
<dbReference type="AlphaFoldDB" id="A0A8J1MFC0"/>
<dbReference type="InterPro" id="IPR026165">
    <property type="entry name" value="CKAP2_fam"/>
</dbReference>
<keyword evidence="4" id="KW-0597">Phosphoprotein</keyword>
<evidence type="ECO:0000259" key="7">
    <source>
        <dbReference type="Pfam" id="PF15297"/>
    </source>
</evidence>
<reference evidence="8" key="1">
    <citation type="submission" date="2024-06" db="UniProtKB">
        <authorList>
            <consortium name="RefSeq"/>
        </authorList>
    </citation>
    <scope>NUCLEOTIDE SEQUENCE [LARGE SCALE GENOMIC DNA]</scope>
    <source>
        <strain evidence="8">J_2021</strain>
    </source>
</reference>
<dbReference type="PANTHER" id="PTHR16076">
    <property type="entry name" value="CYTOSKELETON ASSOCIATED PROTEIN 2-RELATED"/>
    <property type="match status" value="1"/>
</dbReference>
<dbReference type="OrthoDB" id="9945093at2759"/>
<accession>A0A8J1MFC0</accession>
<keyword evidence="3" id="KW-0963">Cytoplasm</keyword>
<sequence>MDVFNAIRCAATKCRSQITCDGNKCKGERKWRNTYLKKMATPSHGHVVGPAEDRSPFTDIPTVMNLQNKTEILKPAEHKQTGKENVSVPSVRNKDKTLHVKNPFKDARPKIDTGIKKMNSDTVVGTDQRKGQPLSKTFLNKNVKKPELKGETLNLPAANAVLQKPVLGAYRGKVVQSKINSFRKTPLNTDGTNVKGVMEPVAAVSQNVDARPKILIVSGKQGVKPASANASVQKQPTTFQSRTPVRASTGAVNQKKTEPATTRRHTSAVLTKKPTDRALPSRPTAEKNINSGYLGHKAALQNKGKTLASSVMPLPQQNGPAKQTMTIPPTRQIKTAEEQKACIAKWREEKGKVMKRPPLSTFKSSTCKMQKEVVCCKSKPEPPTKVPAEIKTESNKAIEEIPCKLAEEDEQELFTLKVHHVFADCKKLIHEGCPKEEVLDILEKQIQNVPEAKKLSKYWECLALLEKRQGELAKVIVICEEAVTAGALPLDDLRTILADAVESLKAESAEGGEHKVEDCTEEPLEAETKCENEQSELEVAKAKSESTVKQRKARRILIKEETRPSDMEEELPNKHRTPQNTESSTVIRFNVRSTPHLQKIKTKLQLDDGNSTIKDLKFLTPVRRSKRLEHKSQRLPDMLRDHDPCVSGISQLEDLESCPSAYIFRRNNALQECNSHKDCIIAQAFV</sequence>
<keyword evidence="8" id="KW-1185">Reference proteome</keyword>
<evidence type="ECO:0000313" key="9">
    <source>
        <dbReference type="RefSeq" id="XP_041440419.1"/>
    </source>
</evidence>
<evidence type="ECO:0000256" key="6">
    <source>
        <dbReference type="SAM" id="MobiDB-lite"/>
    </source>
</evidence>
<feature type="region of interest" description="Disordered" evidence="6">
    <location>
        <begin position="560"/>
        <end position="583"/>
    </location>
</feature>
<protein>
    <submittedName>
        <fullName evidence="9">Cytoskeleton-associated protein 2 isoform X1</fullName>
    </submittedName>
</protein>
<feature type="region of interest" description="Disordered" evidence="6">
    <location>
        <begin position="226"/>
        <end position="289"/>
    </location>
</feature>
<evidence type="ECO:0000256" key="5">
    <source>
        <dbReference type="ARBA" id="ARBA00023212"/>
    </source>
</evidence>
<reference evidence="9" key="2">
    <citation type="submission" date="2025-08" db="UniProtKB">
        <authorList>
            <consortium name="RefSeq"/>
        </authorList>
    </citation>
    <scope>IDENTIFICATION</scope>
    <source>
        <strain evidence="9">J_2021</strain>
        <tissue evidence="9">Erythrocytes</tissue>
    </source>
</reference>
<dbReference type="Proteomes" id="UP000186698">
    <property type="component" value="Chromosome 2S"/>
</dbReference>
<dbReference type="GeneID" id="108709930"/>
<feature type="compositionally biased region" description="Polar residues" evidence="6">
    <location>
        <begin position="228"/>
        <end position="243"/>
    </location>
</feature>
<evidence type="ECO:0000256" key="1">
    <source>
        <dbReference type="ARBA" id="ARBA00004245"/>
    </source>
</evidence>
<dbReference type="PANTHER" id="PTHR16076:SF8">
    <property type="entry name" value="CYTOSKELETON-ASSOCIATED PROTEIN 2"/>
    <property type="match status" value="1"/>
</dbReference>
<feature type="compositionally biased region" description="Basic and acidic residues" evidence="6">
    <location>
        <begin position="508"/>
        <end position="518"/>
    </location>
</feature>
<feature type="domain" description="Cytoskeleton-associated protein 2 C-terminal" evidence="7">
    <location>
        <begin position="329"/>
        <end position="670"/>
    </location>
</feature>
<dbReference type="GO" id="GO:0007026">
    <property type="term" value="P:negative regulation of microtubule depolymerization"/>
    <property type="evidence" value="ECO:0000318"/>
    <property type="project" value="GO_Central"/>
</dbReference>
<proteinExistence type="inferred from homology"/>
<dbReference type="RefSeq" id="XP_041440419.1">
    <property type="nucleotide sequence ID" value="XM_041584485.1"/>
</dbReference>
<dbReference type="Pfam" id="PF15297">
    <property type="entry name" value="CKAP2_C"/>
    <property type="match status" value="1"/>
</dbReference>
<dbReference type="InterPro" id="IPR029197">
    <property type="entry name" value="CKAP2_C"/>
</dbReference>
<keyword evidence="5" id="KW-0206">Cytoskeleton</keyword>
<comment type="similarity">
    <text evidence="2">Belongs to the CKAP2 family.</text>
</comment>
<organism evidence="8 9">
    <name type="scientific">Xenopus laevis</name>
    <name type="common">African clawed frog</name>
    <dbReference type="NCBI Taxonomy" id="8355"/>
    <lineage>
        <taxon>Eukaryota</taxon>
        <taxon>Metazoa</taxon>
        <taxon>Chordata</taxon>
        <taxon>Craniata</taxon>
        <taxon>Vertebrata</taxon>
        <taxon>Euteleostomi</taxon>
        <taxon>Amphibia</taxon>
        <taxon>Batrachia</taxon>
        <taxon>Anura</taxon>
        <taxon>Pipoidea</taxon>
        <taxon>Pipidae</taxon>
        <taxon>Xenopodinae</taxon>
        <taxon>Xenopus</taxon>
        <taxon>Xenopus</taxon>
    </lineage>
</organism>
<comment type="subcellular location">
    <subcellularLocation>
        <location evidence="1">Cytoplasm</location>
        <location evidence="1">Cytoskeleton</location>
    </subcellularLocation>
</comment>
<evidence type="ECO:0000256" key="4">
    <source>
        <dbReference type="ARBA" id="ARBA00022553"/>
    </source>
</evidence>
<dbReference type="GO" id="GO:0015630">
    <property type="term" value="C:microtubule cytoskeleton"/>
    <property type="evidence" value="ECO:0000318"/>
    <property type="project" value="GO_Central"/>
</dbReference>
<gene>
    <name evidence="9" type="primary">ckap2.S</name>
</gene>
<evidence type="ECO:0000256" key="3">
    <source>
        <dbReference type="ARBA" id="ARBA00022490"/>
    </source>
</evidence>
<name>A0A8J1MFC0_XENLA</name>
<evidence type="ECO:0000313" key="8">
    <source>
        <dbReference type="Proteomes" id="UP000186698"/>
    </source>
</evidence>